<comment type="caution">
    <text evidence="1">The sequence shown here is derived from an EMBL/GenBank/DDBJ whole genome shotgun (WGS) entry which is preliminary data.</text>
</comment>
<proteinExistence type="predicted"/>
<dbReference type="AlphaFoldDB" id="A0AAP0BZ89"/>
<sequence length="111" mass="12114">MFRPAKRARRRCLSSAPGVGGEEFVSLPGMRWDLHAEALGMTKNPKFLEEVSKTFGKDDEILIVSLGAINSLLPHAPIFDAGLPEREAVAHGCVRAFICGNSKLLRVNLGR</sequence>
<evidence type="ECO:0000313" key="2">
    <source>
        <dbReference type="Proteomes" id="UP001418222"/>
    </source>
</evidence>
<organism evidence="1 2">
    <name type="scientific">Platanthera zijinensis</name>
    <dbReference type="NCBI Taxonomy" id="2320716"/>
    <lineage>
        <taxon>Eukaryota</taxon>
        <taxon>Viridiplantae</taxon>
        <taxon>Streptophyta</taxon>
        <taxon>Embryophyta</taxon>
        <taxon>Tracheophyta</taxon>
        <taxon>Spermatophyta</taxon>
        <taxon>Magnoliopsida</taxon>
        <taxon>Liliopsida</taxon>
        <taxon>Asparagales</taxon>
        <taxon>Orchidaceae</taxon>
        <taxon>Orchidoideae</taxon>
        <taxon>Orchideae</taxon>
        <taxon>Orchidinae</taxon>
        <taxon>Platanthera</taxon>
    </lineage>
</organism>
<evidence type="ECO:0000313" key="1">
    <source>
        <dbReference type="EMBL" id="KAK8952490.1"/>
    </source>
</evidence>
<name>A0AAP0BZ89_9ASPA</name>
<dbReference type="Proteomes" id="UP001418222">
    <property type="component" value="Unassembled WGS sequence"/>
</dbReference>
<gene>
    <name evidence="1" type="ORF">KSP39_PZI004399</name>
</gene>
<reference evidence="1 2" key="1">
    <citation type="journal article" date="2022" name="Nat. Plants">
        <title>Genomes of leafy and leafless Platanthera orchids illuminate the evolution of mycoheterotrophy.</title>
        <authorList>
            <person name="Li M.H."/>
            <person name="Liu K.W."/>
            <person name="Li Z."/>
            <person name="Lu H.C."/>
            <person name="Ye Q.L."/>
            <person name="Zhang D."/>
            <person name="Wang J.Y."/>
            <person name="Li Y.F."/>
            <person name="Zhong Z.M."/>
            <person name="Liu X."/>
            <person name="Yu X."/>
            <person name="Liu D.K."/>
            <person name="Tu X.D."/>
            <person name="Liu B."/>
            <person name="Hao Y."/>
            <person name="Liao X.Y."/>
            <person name="Jiang Y.T."/>
            <person name="Sun W.H."/>
            <person name="Chen J."/>
            <person name="Chen Y.Q."/>
            <person name="Ai Y."/>
            <person name="Zhai J.W."/>
            <person name="Wu S.S."/>
            <person name="Zhou Z."/>
            <person name="Hsiao Y.Y."/>
            <person name="Wu W.L."/>
            <person name="Chen Y.Y."/>
            <person name="Lin Y.F."/>
            <person name="Hsu J.L."/>
            <person name="Li C.Y."/>
            <person name="Wang Z.W."/>
            <person name="Zhao X."/>
            <person name="Zhong W.Y."/>
            <person name="Ma X.K."/>
            <person name="Ma L."/>
            <person name="Huang J."/>
            <person name="Chen G.Z."/>
            <person name="Huang M.Z."/>
            <person name="Huang L."/>
            <person name="Peng D.H."/>
            <person name="Luo Y.B."/>
            <person name="Zou S.Q."/>
            <person name="Chen S.P."/>
            <person name="Lan S."/>
            <person name="Tsai W.C."/>
            <person name="Van de Peer Y."/>
            <person name="Liu Z.J."/>
        </authorList>
    </citation>
    <scope>NUCLEOTIDE SEQUENCE [LARGE SCALE GENOMIC DNA]</scope>
    <source>
        <strain evidence="1">Lor287</strain>
    </source>
</reference>
<accession>A0AAP0BZ89</accession>
<protein>
    <submittedName>
        <fullName evidence="1">Uncharacterized protein</fullName>
    </submittedName>
</protein>
<dbReference type="EMBL" id="JBBWWQ010000003">
    <property type="protein sequence ID" value="KAK8952490.1"/>
    <property type="molecule type" value="Genomic_DNA"/>
</dbReference>
<keyword evidence="2" id="KW-1185">Reference proteome</keyword>